<keyword evidence="2" id="KW-0547">Nucleotide-binding</keyword>
<keyword evidence="3" id="KW-0808">Transferase</keyword>
<keyword evidence="2" id="KW-0067">ATP-binding</keyword>
<organism evidence="3 4">
    <name type="scientific">Pectinatus cerevisiiphilus</name>
    <dbReference type="NCBI Taxonomy" id="86956"/>
    <lineage>
        <taxon>Bacteria</taxon>
        <taxon>Bacillati</taxon>
        <taxon>Bacillota</taxon>
        <taxon>Negativicutes</taxon>
        <taxon>Selenomonadales</taxon>
        <taxon>Selenomonadaceae</taxon>
        <taxon>Pectinatus</taxon>
    </lineage>
</organism>
<keyword evidence="2" id="KW-0820">tRNA-binding</keyword>
<evidence type="ECO:0000313" key="4">
    <source>
        <dbReference type="Proteomes" id="UP000295188"/>
    </source>
</evidence>
<comment type="caution">
    <text evidence="3">The sequence shown here is derived from an EMBL/GenBank/DDBJ whole genome shotgun (WGS) entry which is preliminary data.</text>
</comment>
<feature type="binding site" evidence="2">
    <location>
        <position position="102"/>
    </location>
    <ligand>
        <name>ATP</name>
        <dbReference type="ChEBI" id="CHEBI:30616"/>
    </ligand>
</feature>
<dbReference type="EMBL" id="SMAA01000006">
    <property type="protein sequence ID" value="TCS79664.1"/>
    <property type="molecule type" value="Genomic_DNA"/>
</dbReference>
<comment type="caution">
    <text evidence="2">Lacks conserved residue(s) required for the propagation of feature annotation.</text>
</comment>
<feature type="binding site" evidence="2">
    <location>
        <position position="160"/>
    </location>
    <ligand>
        <name>ATP</name>
        <dbReference type="ChEBI" id="CHEBI:30616"/>
    </ligand>
</feature>
<keyword evidence="2" id="KW-0963">Cytoplasm</keyword>
<dbReference type="GO" id="GO:0005737">
    <property type="term" value="C:cytoplasm"/>
    <property type="evidence" value="ECO:0007669"/>
    <property type="project" value="UniProtKB-SubCell"/>
</dbReference>
<gene>
    <name evidence="2" type="primary">tmcAL</name>
    <name evidence="3" type="ORF">EDC37_10680</name>
</gene>
<keyword evidence="4" id="KW-1185">Reference proteome</keyword>
<dbReference type="GO" id="GO:0016740">
    <property type="term" value="F:transferase activity"/>
    <property type="evidence" value="ECO:0007669"/>
    <property type="project" value="UniProtKB-KW"/>
</dbReference>
<reference evidence="3 4" key="1">
    <citation type="submission" date="2019-03" db="EMBL/GenBank/DDBJ databases">
        <title>Genomic Encyclopedia of Type Strains, Phase IV (KMG-IV): sequencing the most valuable type-strain genomes for metagenomic binning, comparative biology and taxonomic classification.</title>
        <authorList>
            <person name="Goeker M."/>
        </authorList>
    </citation>
    <scope>NUCLEOTIDE SEQUENCE [LARGE SCALE GENOMIC DNA]</scope>
    <source>
        <strain evidence="3 4">DSM 20467</strain>
    </source>
</reference>
<comment type="similarity">
    <text evidence="2">Belongs to the TmcAL family.</text>
</comment>
<dbReference type="Pfam" id="PF05636">
    <property type="entry name" value="HIGH_NTase1"/>
    <property type="match status" value="1"/>
</dbReference>
<dbReference type="GO" id="GO:0000049">
    <property type="term" value="F:tRNA binding"/>
    <property type="evidence" value="ECO:0007669"/>
    <property type="project" value="UniProtKB-KW"/>
</dbReference>
<dbReference type="Gene3D" id="3.40.50.620">
    <property type="entry name" value="HUPs"/>
    <property type="match status" value="1"/>
</dbReference>
<name>A0A4R3K9G0_9FIRM</name>
<dbReference type="GO" id="GO:0006400">
    <property type="term" value="P:tRNA modification"/>
    <property type="evidence" value="ECO:0007669"/>
    <property type="project" value="UniProtKB-UniRule"/>
</dbReference>
<dbReference type="PANTHER" id="PTHR37825">
    <property type="entry name" value="TRNA(MET) CYTIDINE ACETATE LIGASE"/>
    <property type="match status" value="1"/>
</dbReference>
<dbReference type="GO" id="GO:0016879">
    <property type="term" value="F:ligase activity, forming carbon-nitrogen bonds"/>
    <property type="evidence" value="ECO:0007669"/>
    <property type="project" value="UniProtKB-UniRule"/>
</dbReference>
<sequence length="418" mass="46966">MKIFAVIAEFNPFHNGHKYLLDSIREKYQDAAFIAVMSGSFMQRGDAAVFDKWQRAHLAVLGGVDLVLELPTVFAVRSAEGFAHGAISLLQNLGCVDMLCFGSENSNLDTLQEAAHILNHQLNHNILREKIKTGIPYAAAVEEILAEHMPQSGFSLKAPNTILAIEYLRAIERAQANFSAISINRKKALHNNSTFTGLFSSASSIRKLLRAGQRNTALQKIASAIPANCYFYMQSICKSSNDIAFTENLTRSLLLKLRSLSIDRLRSFNGINNGLEYKILQAAGQADNLAALLNTIKSRHYHYSRLQRSLLHILLDLNKPVLDNFDHQGPSYIRVLAFNRNGRKILKKLKTTSSLPVILKTTNFTTQKQFWRKTGDALQQMLFYDILATDLHALSYNKIRPAGRDFCTSPFYWDDSLI</sequence>
<dbReference type="NCBIfam" id="NF010191">
    <property type="entry name" value="PRK13670.1"/>
    <property type="match status" value="1"/>
</dbReference>
<keyword evidence="2" id="KW-0694">RNA-binding</keyword>
<protein>
    <recommendedName>
        <fullName evidence="2">tRNA(Met) cytidine acetate ligase</fullName>
        <ecNumber evidence="2">6.3.4.-</ecNumber>
    </recommendedName>
</protein>
<comment type="catalytic activity">
    <reaction evidence="2">
        <text>cytidine(34) in elongator tRNA(Met) + acetate + ATP = N(4)-acetylcytidine(34) in elongator tRNA(Met) + AMP + diphosphate</text>
        <dbReference type="Rhea" id="RHEA:58144"/>
        <dbReference type="Rhea" id="RHEA-COMP:10693"/>
        <dbReference type="Rhea" id="RHEA-COMP:10694"/>
        <dbReference type="ChEBI" id="CHEBI:30089"/>
        <dbReference type="ChEBI" id="CHEBI:30616"/>
        <dbReference type="ChEBI" id="CHEBI:33019"/>
        <dbReference type="ChEBI" id="CHEBI:74900"/>
        <dbReference type="ChEBI" id="CHEBI:82748"/>
        <dbReference type="ChEBI" id="CHEBI:456215"/>
    </reaction>
</comment>
<evidence type="ECO:0000256" key="2">
    <source>
        <dbReference type="HAMAP-Rule" id="MF_01539"/>
    </source>
</evidence>
<proteinExistence type="inferred from homology"/>
<dbReference type="GO" id="GO:0005524">
    <property type="term" value="F:ATP binding"/>
    <property type="evidence" value="ECO:0007669"/>
    <property type="project" value="UniProtKB-KW"/>
</dbReference>
<dbReference type="InterPro" id="IPR008513">
    <property type="entry name" value="tRNA(Met)_cyd_acetate_ligase"/>
</dbReference>
<dbReference type="RefSeq" id="WP_165874464.1">
    <property type="nucleotide sequence ID" value="NZ_SMAA01000006.1"/>
</dbReference>
<dbReference type="Proteomes" id="UP000295188">
    <property type="component" value="Unassembled WGS sequence"/>
</dbReference>
<keyword evidence="2" id="KW-0436">Ligase</keyword>
<dbReference type="PANTHER" id="PTHR37825:SF1">
    <property type="entry name" value="TRNA(MET) CYTIDINE ACETATE LIGASE"/>
    <property type="match status" value="1"/>
</dbReference>
<dbReference type="HAMAP" id="MF_01539">
    <property type="entry name" value="TmcAL"/>
    <property type="match status" value="1"/>
</dbReference>
<evidence type="ECO:0000313" key="3">
    <source>
        <dbReference type="EMBL" id="TCS79664.1"/>
    </source>
</evidence>
<dbReference type="InterPro" id="IPR014729">
    <property type="entry name" value="Rossmann-like_a/b/a_fold"/>
</dbReference>
<keyword evidence="1 2" id="KW-0819">tRNA processing</keyword>
<feature type="binding site" evidence="2">
    <location>
        <begin position="7"/>
        <end position="20"/>
    </location>
    <ligand>
        <name>ATP</name>
        <dbReference type="ChEBI" id="CHEBI:30616"/>
    </ligand>
</feature>
<comment type="subcellular location">
    <subcellularLocation>
        <location evidence="2">Cytoplasm</location>
    </subcellularLocation>
</comment>
<dbReference type="AlphaFoldDB" id="A0A4R3K9G0"/>
<accession>A0A4R3K9G0</accession>
<evidence type="ECO:0000256" key="1">
    <source>
        <dbReference type="ARBA" id="ARBA00022694"/>
    </source>
</evidence>
<feature type="binding site" evidence="2">
    <location>
        <position position="185"/>
    </location>
    <ligand>
        <name>ATP</name>
        <dbReference type="ChEBI" id="CHEBI:30616"/>
    </ligand>
</feature>
<comment type="function">
    <text evidence="2">Catalyzes the formation of N(4)-acetylcytidine (ac(4)C) at the wobble position of elongator tRNA(Met), using acetate and ATP as substrates. First activates an acetate ion to form acetyladenylate (Ac-AMP) and then transfers the acetyl group to tRNA to form ac(4)C34.</text>
</comment>
<dbReference type="SUPFAM" id="SSF52374">
    <property type="entry name" value="Nucleotidylyl transferase"/>
    <property type="match status" value="1"/>
</dbReference>
<dbReference type="EC" id="6.3.4.-" evidence="2"/>